<protein>
    <recommendedName>
        <fullName evidence="7">Ubiquitin-like protease family profile domain-containing protein</fullName>
    </recommendedName>
</protein>
<dbReference type="InterPro" id="IPR001965">
    <property type="entry name" value="Znf_PHD"/>
</dbReference>
<organism evidence="8 9">
    <name type="scientific">Tachysurus vachellii</name>
    <name type="common">Darkbarbel catfish</name>
    <name type="synonym">Pelteobagrus vachellii</name>
    <dbReference type="NCBI Taxonomy" id="175792"/>
    <lineage>
        <taxon>Eukaryota</taxon>
        <taxon>Metazoa</taxon>
        <taxon>Chordata</taxon>
        <taxon>Craniata</taxon>
        <taxon>Vertebrata</taxon>
        <taxon>Euteleostomi</taxon>
        <taxon>Actinopterygii</taxon>
        <taxon>Neopterygii</taxon>
        <taxon>Teleostei</taxon>
        <taxon>Ostariophysi</taxon>
        <taxon>Siluriformes</taxon>
        <taxon>Bagridae</taxon>
        <taxon>Tachysurus</taxon>
    </lineage>
</organism>
<dbReference type="SUPFAM" id="SSF54001">
    <property type="entry name" value="Cysteine proteinases"/>
    <property type="match status" value="1"/>
</dbReference>
<feature type="domain" description="Ubiquitin-like protease family profile" evidence="7">
    <location>
        <begin position="1"/>
        <end position="94"/>
    </location>
</feature>
<dbReference type="PROSITE" id="PS50600">
    <property type="entry name" value="ULP_PROTEASE"/>
    <property type="match status" value="1"/>
</dbReference>
<comment type="similarity">
    <text evidence="1">Belongs to the peptidase C48 family.</text>
</comment>
<evidence type="ECO:0000256" key="2">
    <source>
        <dbReference type="ARBA" id="ARBA00022670"/>
    </source>
</evidence>
<dbReference type="AlphaFoldDB" id="A0AA88NX82"/>
<dbReference type="GO" id="GO:0008270">
    <property type="term" value="F:zinc ion binding"/>
    <property type="evidence" value="ECO:0007669"/>
    <property type="project" value="UniProtKB-KW"/>
</dbReference>
<reference evidence="8" key="1">
    <citation type="submission" date="2023-08" db="EMBL/GenBank/DDBJ databases">
        <title>Pelteobagrus vachellii genome.</title>
        <authorList>
            <person name="Liu H."/>
        </authorList>
    </citation>
    <scope>NUCLEOTIDE SEQUENCE</scope>
    <source>
        <strain evidence="8">PRFRI_2022a</strain>
        <tissue evidence="8">Muscle</tissue>
    </source>
</reference>
<keyword evidence="2" id="KW-0645">Protease</keyword>
<evidence type="ECO:0000259" key="7">
    <source>
        <dbReference type="PROSITE" id="PS50600"/>
    </source>
</evidence>
<keyword evidence="4" id="KW-0863">Zinc-finger</keyword>
<dbReference type="InterPro" id="IPR038765">
    <property type="entry name" value="Papain-like_cys_pep_sf"/>
</dbReference>
<keyword evidence="6" id="KW-0862">Zinc</keyword>
<dbReference type="GO" id="GO:0008234">
    <property type="term" value="F:cysteine-type peptidase activity"/>
    <property type="evidence" value="ECO:0007669"/>
    <property type="project" value="InterPro"/>
</dbReference>
<dbReference type="InterPro" id="IPR013083">
    <property type="entry name" value="Znf_RING/FYVE/PHD"/>
</dbReference>
<dbReference type="SMART" id="SM00249">
    <property type="entry name" value="PHD"/>
    <property type="match status" value="1"/>
</dbReference>
<dbReference type="InterPro" id="IPR011011">
    <property type="entry name" value="Znf_FYVE_PHD"/>
</dbReference>
<evidence type="ECO:0000256" key="3">
    <source>
        <dbReference type="ARBA" id="ARBA00022723"/>
    </source>
</evidence>
<dbReference type="Pfam" id="PF02902">
    <property type="entry name" value="Peptidase_C48"/>
    <property type="match status" value="1"/>
</dbReference>
<dbReference type="InterPro" id="IPR003653">
    <property type="entry name" value="Peptidase_C48_C"/>
</dbReference>
<dbReference type="EMBL" id="JAVHJS010000001">
    <property type="protein sequence ID" value="KAK2869258.1"/>
    <property type="molecule type" value="Genomic_DNA"/>
</dbReference>
<evidence type="ECO:0000256" key="6">
    <source>
        <dbReference type="ARBA" id="ARBA00022833"/>
    </source>
</evidence>
<keyword evidence="3" id="KW-0479">Metal-binding</keyword>
<accession>A0AA88NX82</accession>
<comment type="caution">
    <text evidence="8">The sequence shown here is derived from an EMBL/GenBank/DDBJ whole genome shotgun (WGS) entry which is preliminary data.</text>
</comment>
<dbReference type="SUPFAM" id="SSF57903">
    <property type="entry name" value="FYVE/PHD zinc finger"/>
    <property type="match status" value="1"/>
</dbReference>
<gene>
    <name evidence="8" type="ORF">Q7C36_001129</name>
</gene>
<evidence type="ECO:0000256" key="5">
    <source>
        <dbReference type="ARBA" id="ARBA00022801"/>
    </source>
</evidence>
<dbReference type="Gene3D" id="3.40.395.10">
    <property type="entry name" value="Adenoviral Proteinase, Chain A"/>
    <property type="match status" value="1"/>
</dbReference>
<dbReference type="GO" id="GO:0006508">
    <property type="term" value="P:proteolysis"/>
    <property type="evidence" value="ECO:0007669"/>
    <property type="project" value="UniProtKB-KW"/>
</dbReference>
<keyword evidence="5" id="KW-0378">Hydrolase</keyword>
<name>A0AA88NX82_TACVA</name>
<dbReference type="Gene3D" id="3.30.40.10">
    <property type="entry name" value="Zinc/RING finger domain, C3HC4 (zinc finger)"/>
    <property type="match status" value="1"/>
</dbReference>
<sequence>MKFPLEDIWLCPVNFKAHWILVIVCMNSKSILIVDPLGKETLYERKVLRNWRNFLKLRDHDEHSTTWQVQRLPHENQQDSSSCGVLILKFAELYLLKGSIQDVKTSESAISLARMEIACALMKYRGNAEDYCVLCSMLEGNAEKCIIEMVQCDLCGRWAHFECANYKKDLPSYVCGKCVQKELC</sequence>
<keyword evidence="9" id="KW-1185">Reference proteome</keyword>
<proteinExistence type="inferred from homology"/>
<evidence type="ECO:0000256" key="1">
    <source>
        <dbReference type="ARBA" id="ARBA00005234"/>
    </source>
</evidence>
<evidence type="ECO:0000313" key="9">
    <source>
        <dbReference type="Proteomes" id="UP001187315"/>
    </source>
</evidence>
<evidence type="ECO:0000313" key="8">
    <source>
        <dbReference type="EMBL" id="KAK2869258.1"/>
    </source>
</evidence>
<evidence type="ECO:0000256" key="4">
    <source>
        <dbReference type="ARBA" id="ARBA00022771"/>
    </source>
</evidence>
<dbReference type="Proteomes" id="UP001187315">
    <property type="component" value="Unassembled WGS sequence"/>
</dbReference>